<dbReference type="RefSeq" id="WP_089097193.1">
    <property type="nucleotide sequence ID" value="NZ_NDYL01000001.1"/>
</dbReference>
<evidence type="ECO:0000313" key="1">
    <source>
        <dbReference type="EMBL" id="OXB94740.1"/>
    </source>
</evidence>
<keyword evidence="2" id="KW-1185">Reference proteome</keyword>
<reference evidence="1 2" key="1">
    <citation type="submission" date="2017-04" db="EMBL/GenBank/DDBJ databases">
        <title>The genome sequence of Parageobacillus galactosidasius DSM 18751.</title>
        <authorList>
            <person name="Ramaloko W.T."/>
            <person name="Koen N."/>
            <person name="Polliack S."/>
            <person name="Aliyu H."/>
            <person name="Lebre P."/>
            <person name="Mohr T."/>
            <person name="Oswald F."/>
            <person name="Zwick M."/>
            <person name="Neumann A."/>
            <person name="Syldatk C."/>
            <person name="Cowan D."/>
            <person name="De Maayer P."/>
        </authorList>
    </citation>
    <scope>NUCLEOTIDE SEQUENCE [LARGE SCALE GENOMIC DNA]</scope>
    <source>
        <strain evidence="1 2">DSM 18751</strain>
    </source>
</reference>
<accession>A0A226QT21</accession>
<sequence>MSKEWKQISKNEWVKALTDKEWLEELAESFLQPQEVLEKDKPEGTMVLTLSATLCHQIGEKLLEIASRM</sequence>
<dbReference type="AlphaFoldDB" id="A0A226QT21"/>
<comment type="caution">
    <text evidence="1">The sequence shown here is derived from an EMBL/GenBank/DDBJ whole genome shotgun (WGS) entry which is preliminary data.</text>
</comment>
<protein>
    <submittedName>
        <fullName evidence="1">Uncharacterized protein</fullName>
    </submittedName>
</protein>
<dbReference type="Proteomes" id="UP000198394">
    <property type="component" value="Unassembled WGS sequence"/>
</dbReference>
<name>A0A226QT21_9BACL</name>
<proteinExistence type="predicted"/>
<dbReference type="EMBL" id="NDYL01000001">
    <property type="protein sequence ID" value="OXB94740.1"/>
    <property type="molecule type" value="Genomic_DNA"/>
</dbReference>
<organism evidence="1 2">
    <name type="scientific">Parageobacillus galactosidasius</name>
    <dbReference type="NCBI Taxonomy" id="883812"/>
    <lineage>
        <taxon>Bacteria</taxon>
        <taxon>Bacillati</taxon>
        <taxon>Bacillota</taxon>
        <taxon>Bacilli</taxon>
        <taxon>Bacillales</taxon>
        <taxon>Anoxybacillaceae</taxon>
        <taxon>Parageobacillus</taxon>
    </lineage>
</organism>
<gene>
    <name evidence="1" type="ORF">B9L23_07705</name>
</gene>
<evidence type="ECO:0000313" key="2">
    <source>
        <dbReference type="Proteomes" id="UP000198394"/>
    </source>
</evidence>